<dbReference type="AlphaFoldDB" id="A0A836LER7"/>
<keyword evidence="4" id="KW-1185">Reference proteome</keyword>
<dbReference type="PROSITE" id="PS50076">
    <property type="entry name" value="DNAJ_2"/>
    <property type="match status" value="1"/>
</dbReference>
<dbReference type="InterPro" id="IPR036869">
    <property type="entry name" value="J_dom_sf"/>
</dbReference>
<dbReference type="GeneID" id="94292680"/>
<feature type="domain" description="J" evidence="2">
    <location>
        <begin position="60"/>
        <end position="131"/>
    </location>
</feature>
<proteinExistence type="predicted"/>
<feature type="region of interest" description="Disordered" evidence="1">
    <location>
        <begin position="123"/>
        <end position="177"/>
    </location>
</feature>
<evidence type="ECO:0000256" key="1">
    <source>
        <dbReference type="SAM" id="MobiDB-lite"/>
    </source>
</evidence>
<dbReference type="OrthoDB" id="342454at2759"/>
<accession>A0A836LER7</accession>
<sequence>MDRLAGSFLTNGDVANASSLYSSLAKLNPTKYSRMARICRVLLDPQEVPLPHRHRDICEALLDPLVPAEVLLRDTAENVHKSFQRLAVCVHPDKNPNRDANEAFLRLTEMKEKALALLSDAMERKREGEASTLPGKAPVSKGRKGKPHMQSTGLSMSPGGHGRRPLRPAAPSPAAAPAVSSDIDTVAAVSSNIAQLRSTKITLNALKRKNIADDFEIFSATHRNGVAQSKSGPIDEEDRHAATVTVMPPKGRPQRANQKRTQPNVPPKTANVPSKMSITSSSCPSSSLNDVTPVLSQTLVSSPPIGEGVAMDLQSSGLVSRDVPALSSPPVCAVSTVADSDAIRRQIDEACVLLQAVRLQRTTMRLNLDLSFEAYQRIKESQ</sequence>
<feature type="region of interest" description="Disordered" evidence="1">
    <location>
        <begin position="247"/>
        <end position="287"/>
    </location>
</feature>
<evidence type="ECO:0000313" key="4">
    <source>
        <dbReference type="Proteomes" id="UP000674318"/>
    </source>
</evidence>
<protein>
    <recommendedName>
        <fullName evidence="2">J domain-containing protein</fullName>
    </recommendedName>
</protein>
<dbReference type="EMBL" id="JAFJZO010000014">
    <property type="protein sequence ID" value="KAG5509344.1"/>
    <property type="molecule type" value="Genomic_DNA"/>
</dbReference>
<dbReference type="InterPro" id="IPR001623">
    <property type="entry name" value="DnaJ_domain"/>
</dbReference>
<feature type="compositionally biased region" description="Low complexity" evidence="1">
    <location>
        <begin position="274"/>
        <end position="287"/>
    </location>
</feature>
<dbReference type="KEGG" id="phet:94292680"/>
<dbReference type="RefSeq" id="XP_067758496.1">
    <property type="nucleotide sequence ID" value="XM_067902603.1"/>
</dbReference>
<evidence type="ECO:0000259" key="2">
    <source>
        <dbReference type="PROSITE" id="PS50076"/>
    </source>
</evidence>
<organism evidence="3 4">
    <name type="scientific">Porcisia hertigi</name>
    <dbReference type="NCBI Taxonomy" id="2761500"/>
    <lineage>
        <taxon>Eukaryota</taxon>
        <taxon>Discoba</taxon>
        <taxon>Euglenozoa</taxon>
        <taxon>Kinetoplastea</taxon>
        <taxon>Metakinetoplastina</taxon>
        <taxon>Trypanosomatida</taxon>
        <taxon>Trypanosomatidae</taxon>
        <taxon>Leishmaniinae</taxon>
        <taxon>Porcisia</taxon>
    </lineage>
</organism>
<gene>
    <name evidence="3" type="ORF">JKF63_06654</name>
</gene>
<dbReference type="Proteomes" id="UP000674318">
    <property type="component" value="Unassembled WGS sequence"/>
</dbReference>
<comment type="caution">
    <text evidence="3">The sequence shown here is derived from an EMBL/GenBank/DDBJ whole genome shotgun (WGS) entry which is preliminary data.</text>
</comment>
<feature type="compositionally biased region" description="Low complexity" evidence="1">
    <location>
        <begin position="167"/>
        <end position="177"/>
    </location>
</feature>
<dbReference type="SUPFAM" id="SSF46565">
    <property type="entry name" value="Chaperone J-domain"/>
    <property type="match status" value="1"/>
</dbReference>
<reference evidence="3 4" key="1">
    <citation type="submission" date="2021-02" db="EMBL/GenBank/DDBJ databases">
        <title>Porcisia hertigi Genome sequencing and assembly.</title>
        <authorList>
            <person name="Almutairi H."/>
            <person name="Gatherer D."/>
        </authorList>
    </citation>
    <scope>NUCLEOTIDE SEQUENCE [LARGE SCALE GENOMIC DNA]</scope>
    <source>
        <strain evidence="3 4">C119</strain>
    </source>
</reference>
<name>A0A836LER7_9TRYP</name>
<dbReference type="Gene3D" id="1.10.287.110">
    <property type="entry name" value="DnaJ domain"/>
    <property type="match status" value="1"/>
</dbReference>
<evidence type="ECO:0000313" key="3">
    <source>
        <dbReference type="EMBL" id="KAG5509344.1"/>
    </source>
</evidence>
<dbReference type="CDD" id="cd06257">
    <property type="entry name" value="DnaJ"/>
    <property type="match status" value="1"/>
</dbReference>